<dbReference type="InterPro" id="IPR013783">
    <property type="entry name" value="Ig-like_fold"/>
</dbReference>
<evidence type="ECO:0000256" key="1">
    <source>
        <dbReference type="SAM" id="SignalP"/>
    </source>
</evidence>
<gene>
    <name evidence="2" type="ORF">SAMN05444354_11981</name>
</gene>
<feature type="signal peptide" evidence="1">
    <location>
        <begin position="1"/>
        <end position="25"/>
    </location>
</feature>
<feature type="chain" id="PRO_5010183818" description="CARDB domain-containing protein" evidence="1">
    <location>
        <begin position="26"/>
        <end position="316"/>
    </location>
</feature>
<accession>A0A1H7ZPI4</accession>
<keyword evidence="1" id="KW-0732">Signal</keyword>
<dbReference type="Proteomes" id="UP000182719">
    <property type="component" value="Unassembled WGS sequence"/>
</dbReference>
<evidence type="ECO:0008006" key="4">
    <source>
        <dbReference type="Google" id="ProtNLM"/>
    </source>
</evidence>
<protein>
    <recommendedName>
        <fullName evidence="4">CARDB domain-containing protein</fullName>
    </recommendedName>
</protein>
<evidence type="ECO:0000313" key="2">
    <source>
        <dbReference type="EMBL" id="SEM60193.1"/>
    </source>
</evidence>
<sequence>MKSRMPVTFFFMLSLLAAGSASAQASVNSLTVPSTITDPLAGFTINYSLGGSKWGVGAASAELRFYLSASPNGSTGVATIEQRQILLRGSGWGPYYPPSGTQSLYVSRLTMPANTVALLESISAACAPQTWYILAELDWTGYQNRPALLGTTKQPDLYFSGGTISPAAIQPGGTTNISFDVTTRCPTSYGSSVGIYLADANDQLLSFIGAVSIGSGAGTWSLPPTGITFSPYIATGTYNIVLLADMDGHVAESNENNNAGAFQLNINWNAMAAAGREEGKLEPELQPPFESEAALYNLESRAPDNYVQAFHYDAEL</sequence>
<proteinExistence type="predicted"/>
<evidence type="ECO:0000313" key="3">
    <source>
        <dbReference type="Proteomes" id="UP000182719"/>
    </source>
</evidence>
<dbReference type="AlphaFoldDB" id="A0A1H7ZPI4"/>
<dbReference type="Gene3D" id="2.60.40.10">
    <property type="entry name" value="Immunoglobulins"/>
    <property type="match status" value="1"/>
</dbReference>
<keyword evidence="3" id="KW-1185">Reference proteome</keyword>
<organism evidence="2 3">
    <name type="scientific">Stigmatella aurantiaca</name>
    <dbReference type="NCBI Taxonomy" id="41"/>
    <lineage>
        <taxon>Bacteria</taxon>
        <taxon>Pseudomonadati</taxon>
        <taxon>Myxococcota</taxon>
        <taxon>Myxococcia</taxon>
        <taxon>Myxococcales</taxon>
        <taxon>Cystobacterineae</taxon>
        <taxon>Archangiaceae</taxon>
        <taxon>Stigmatella</taxon>
    </lineage>
</organism>
<dbReference type="EMBL" id="FOAP01000019">
    <property type="protein sequence ID" value="SEM60193.1"/>
    <property type="molecule type" value="Genomic_DNA"/>
</dbReference>
<name>A0A1H7ZPI4_STIAU</name>
<reference evidence="3" key="1">
    <citation type="submission" date="2016-10" db="EMBL/GenBank/DDBJ databases">
        <authorList>
            <person name="Varghese N."/>
            <person name="Submissions S."/>
        </authorList>
    </citation>
    <scope>NUCLEOTIDE SEQUENCE [LARGE SCALE GENOMIC DNA]</scope>
    <source>
        <strain evidence="3">DSM 17044</strain>
    </source>
</reference>